<keyword evidence="2" id="KW-0732">Signal</keyword>
<comment type="caution">
    <text evidence="4">The sequence shown here is derived from an EMBL/GenBank/DDBJ whole genome shotgun (WGS) entry which is preliminary data.</text>
</comment>
<dbReference type="InterPro" id="IPR002890">
    <property type="entry name" value="MG2"/>
</dbReference>
<dbReference type="Pfam" id="PF01835">
    <property type="entry name" value="MG2"/>
    <property type="match status" value="1"/>
</dbReference>
<keyword evidence="5" id="KW-1185">Reference proteome</keyword>
<dbReference type="Gene3D" id="1.50.10.20">
    <property type="match status" value="1"/>
</dbReference>
<dbReference type="Pfam" id="PF00207">
    <property type="entry name" value="A2M"/>
    <property type="match status" value="1"/>
</dbReference>
<dbReference type="PATRIC" id="fig|29536.5.peg.2539"/>
<dbReference type="RefSeq" id="WP_064716200.1">
    <property type="nucleotide sequence ID" value="NZ_JMTM01000065.1"/>
</dbReference>
<protein>
    <submittedName>
        <fullName evidence="4">TonB-dependent receptor SusC</fullName>
    </submittedName>
</protein>
<dbReference type="InterPro" id="IPR051802">
    <property type="entry name" value="YfhM-like"/>
</dbReference>
<accession>A0A199XPD3</accession>
<name>A0A199XPD3_9FLAO</name>
<feature type="chain" id="PRO_5008286752" evidence="2">
    <location>
        <begin position="18"/>
        <end position="2159"/>
    </location>
</feature>
<feature type="signal peptide" evidence="2">
    <location>
        <begin position="1"/>
        <end position="17"/>
    </location>
</feature>
<dbReference type="Proteomes" id="UP000093807">
    <property type="component" value="Unassembled WGS sequence"/>
</dbReference>
<dbReference type="SUPFAM" id="SSF56935">
    <property type="entry name" value="Porins"/>
    <property type="match status" value="1"/>
</dbReference>
<proteinExistence type="inferred from homology"/>
<dbReference type="Gene3D" id="2.60.40.1930">
    <property type="match status" value="1"/>
</dbReference>
<dbReference type="Pfam" id="PF07715">
    <property type="entry name" value="Plug"/>
    <property type="match status" value="1"/>
</dbReference>
<dbReference type="SUPFAM" id="SSF49464">
    <property type="entry name" value="Carboxypeptidase regulatory domain-like"/>
    <property type="match status" value="1"/>
</dbReference>
<dbReference type="Gene3D" id="2.170.130.10">
    <property type="entry name" value="TonB-dependent receptor, plug domain"/>
    <property type="match status" value="1"/>
</dbReference>
<dbReference type="PANTHER" id="PTHR40094:SF1">
    <property type="entry name" value="UBIQUITIN DOMAIN-CONTAINING PROTEIN"/>
    <property type="match status" value="1"/>
</dbReference>
<dbReference type="Pfam" id="PF17973">
    <property type="entry name" value="bMG10"/>
    <property type="match status" value="1"/>
</dbReference>
<dbReference type="OrthoDB" id="9767116at2"/>
<reference evidence="4 5" key="1">
    <citation type="submission" date="2016-06" db="EMBL/GenBank/DDBJ databases">
        <title>Draft genome sequence of Flavobacterium succinicans strain DD5b.</title>
        <authorList>
            <person name="Poehlein A."/>
            <person name="Daniel R."/>
            <person name="Simeonova D.D."/>
        </authorList>
    </citation>
    <scope>NUCLEOTIDE SEQUENCE [LARGE SCALE GENOMIC DNA]</scope>
    <source>
        <strain evidence="4 5">DD5b</strain>
    </source>
</reference>
<dbReference type="InterPro" id="IPR008969">
    <property type="entry name" value="CarboxyPept-like_regulatory"/>
</dbReference>
<evidence type="ECO:0000313" key="4">
    <source>
        <dbReference type="EMBL" id="OAZ03194.1"/>
    </source>
</evidence>
<dbReference type="Gene3D" id="2.60.40.1120">
    <property type="entry name" value="Carboxypeptidase-like, regulatory domain"/>
    <property type="match status" value="1"/>
</dbReference>
<organism evidence="4 5">
    <name type="scientific">Flavobacterium succinicans</name>
    <dbReference type="NCBI Taxonomy" id="29536"/>
    <lineage>
        <taxon>Bacteria</taxon>
        <taxon>Pseudomonadati</taxon>
        <taxon>Bacteroidota</taxon>
        <taxon>Flavobacteriia</taxon>
        <taxon>Flavobacteriales</taxon>
        <taxon>Flavobacteriaceae</taxon>
        <taxon>Flavobacterium</taxon>
    </lineage>
</organism>
<dbReference type="Pfam" id="PF13715">
    <property type="entry name" value="CarbopepD_reg_2"/>
    <property type="match status" value="1"/>
</dbReference>
<dbReference type="GO" id="GO:0004866">
    <property type="term" value="F:endopeptidase inhibitor activity"/>
    <property type="evidence" value="ECO:0007669"/>
    <property type="project" value="InterPro"/>
</dbReference>
<dbReference type="InterPro" id="IPR012910">
    <property type="entry name" value="Plug_dom"/>
</dbReference>
<gene>
    <name evidence="4" type="primary">susC_21</name>
    <name evidence="4" type="ORF">FLB_24400</name>
</gene>
<evidence type="ECO:0000256" key="2">
    <source>
        <dbReference type="SAM" id="SignalP"/>
    </source>
</evidence>
<evidence type="ECO:0000259" key="3">
    <source>
        <dbReference type="SMART" id="SM01360"/>
    </source>
</evidence>
<dbReference type="InterPro" id="IPR008930">
    <property type="entry name" value="Terpenoid_cyclase/PrenylTrfase"/>
</dbReference>
<dbReference type="InterPro" id="IPR037066">
    <property type="entry name" value="Plug_dom_sf"/>
</dbReference>
<sequence length="2159" mass="248344">MKKICYLLLLLSSTLFAQDYDKNWQKVIQFENQGKLKSANAIVNKIHKKAISDKNEVQIIKCFFYESKYLQVVDENAQKKIILNLKKEINQASTPSKAILNWIYGKCLKTYKNQNAYLIYNRTNTVSLDDDFLTWTSKDFEKEIASSITKTLADEAILKKTTLKQYEELFDFAASKEFNSETLFEYLLKENIEFYKDEIGNWINPDNKLNQLEKQLLGKSADFVLLNFEFVKDENIKKILRLFQKQELTKPNTQNLLDRMQFCNTTLLDSNELYLKALNALQKDTKDVVLTQKIQLEKAIELNKYASKETHPNYKIQAISVLDSIIKVNNRSNAHKLALQKKQEISAKSLTVQLQKYNYNDEHRRAYINYKNLNRLSVSFYKIDQKTVQEFQNPPYSKDSIIAEIKEKKPIKSQNYELENKNDYFEYTTEILLPQLKTGQYLVYFESDGYNENGKASAYETITISNIAVLASQKNNMEYYQVLDRKTGKPLEEVTIKLLNQTLKTDKKGIAFYTKEKNNYDYESIEFSTKNDTLFTQKRYLYNGYDYKQIEDKKPIGKVEFYLDRAIYRPGQTVYYKGIAFQKSKNESQVIPNTTFHILLKDANYNTFKEFDTTTNEFGSFFGEFELPKTGLTGSFSIVANKPTTYENDLLYIKTTEEHPFWDKVDFINSNLSFTVEEYKRPKFEVSFEALKQVYQVNQNVTVIGKAKAFAGSAISDAKVQYEVTNKLYVSENDYYYNPNGKFEKVIVGETKTDASGNFKINFIAKPYGDFAKKRLDINEYHISATVTDINGETRKSNTTVRVGYHSLMLSASVPHRIETKDKNEIKLNSTNLNLEFQATKGEVKLYFVSPFSKKFKDRTFPIPEITTISDEEFEKLFPYEANEKPITKPTEIVVFSKKIDTEKDKNLVLDFISNYKSGNYKVVFSAIDNFNNPIETSATFQIVQSKDKFDPSKLFTAKQINADPKRDGFVEVRLSSIIPELFINTTGNYQSYLYFEDTFHLENNETIIKIPLKKEFEKGVTLGFESIFENQTFSEQLEIKLAEIKPTLDFSVESFRNKIQPGSTENWSFQLKSTNTSKESEILAAMYDSSLDQFTKKDWSSLNFNDYYYNAINRKTFLGFDKTYSSLQNLNPFFNRIQLDEEFTHLMWFGFDFNDSYTPQQIDLYRKQLNKKSKKPLNAVLISGIVTDGKFPLPGVNIFIKGIERGTQTDFDGYYQIEASFGEELTFSYLGFETKKTKINNKVVNVQLDLASGTLEEVVVTGYGVHKSKVSAGAVAVVEEDNTVYNTAGIEERLQGKVSGIRIRGAASLTGNQSTPLIIIDGENASEETLKNLNPSDIISIDVLKNEKATALYGSKGKNGVIIVITKKSLEALTQVKARKNLSETAFFFPNLRTDAKGKVNFNFTSPEALTAWKLRLLAHNKEAVSGYLEKSVITQKELMVIPNFPRFFREKDSIVITAKVSNMTNETKNGMALLQLFDATTMQSIDAKTANTKTVKSFKTAPLGNSLVSWKIYIPEGMQGIQYKILAKADNFSDGEENILPVLSNSMLVTESIPIWVRENSKKEYSFENLKNNPSTTLRNHQFVLEYTSNPTWLAIQSLPYLMEYEHECAEQTFARFYANALASSIISSNPKIATLFETWRKNGKLNSKLEENEELKSMILAETPWLNDAQNEEEKKKHLALLFDLEKMKSSQETTFNKLKQKQTSSGGFAWFDGGTESEYITRHILAGLGHLAKLTNEKSDPNRINQIAKTGIPFLDQKFLEQYKIRTQDLKTTDKLIWLNPNFDLHYLYTRSFYLKNYPLSDTLTKTTKRYLETAKTDWLGYSLYEKGLAALALHRFGEKESAKKILESLKETASNNEDWGMYWIANKAGWYWYQAPIETQALLIEAFTEVLDDTKSVDAMKVWLLKNKQTKNWPTTKSTTEAIYALLLQGNDWLSVKDNTILKIGDEKILTKKLSENEKEAETGYLKLNWKADEIKKEMAHITIQNKSKVPGFGGVYWQYFEDLDKIKTNSGTVLSIAKELYLKKNSLSGEELQKVTTKNSLKIGDLVTIRLIISSKEDMEFVHLKDMRAACFEPVNVLSEYQYKGELSYYMSTKDAATHFFFDHINKGTYVLEYDTRINNQGDFSNGITTIESMYAPEFNNHTKGIRINTKEQ</sequence>
<dbReference type="PANTHER" id="PTHR40094">
    <property type="entry name" value="ALPHA-2-MACROGLOBULIN HOMOLOG"/>
    <property type="match status" value="1"/>
</dbReference>
<evidence type="ECO:0000313" key="5">
    <source>
        <dbReference type="Proteomes" id="UP000093807"/>
    </source>
</evidence>
<dbReference type="EMBL" id="JMTM01000065">
    <property type="protein sequence ID" value="OAZ03194.1"/>
    <property type="molecule type" value="Genomic_DNA"/>
</dbReference>
<dbReference type="InterPro" id="IPR041246">
    <property type="entry name" value="Bact_MG10"/>
</dbReference>
<dbReference type="SUPFAM" id="SSF48239">
    <property type="entry name" value="Terpenoid cyclases/Protein prenyltransferases"/>
    <property type="match status" value="1"/>
</dbReference>
<dbReference type="InterPro" id="IPR001599">
    <property type="entry name" value="Macroglobln_a2"/>
</dbReference>
<feature type="domain" description="Alpha-2-macroglobulin" evidence="3">
    <location>
        <begin position="1386"/>
        <end position="1478"/>
    </location>
</feature>
<dbReference type="SMART" id="SM01360">
    <property type="entry name" value="A2M"/>
    <property type="match status" value="1"/>
</dbReference>
<keyword evidence="4" id="KW-0675">Receptor</keyword>
<evidence type="ECO:0000256" key="1">
    <source>
        <dbReference type="ARBA" id="ARBA00010556"/>
    </source>
</evidence>
<comment type="similarity">
    <text evidence="1">Belongs to the protease inhibitor I39 (alpha-2-macroglobulin) family. Bacterial alpha-2-macroglobulin subfamily.</text>
</comment>